<feature type="region of interest" description="Disordered" evidence="1">
    <location>
        <begin position="15"/>
        <end position="76"/>
    </location>
</feature>
<evidence type="ECO:0000256" key="1">
    <source>
        <dbReference type="SAM" id="MobiDB-lite"/>
    </source>
</evidence>
<dbReference type="GO" id="GO:0072318">
    <property type="term" value="P:clathrin coat disassembly"/>
    <property type="evidence" value="ECO:0007669"/>
    <property type="project" value="TreeGrafter"/>
</dbReference>
<feature type="region of interest" description="Disordered" evidence="1">
    <location>
        <begin position="399"/>
        <end position="472"/>
    </location>
</feature>
<dbReference type="Gene3D" id="1.10.287.110">
    <property type="entry name" value="DnaJ domain"/>
    <property type="match status" value="1"/>
</dbReference>
<protein>
    <recommendedName>
        <fullName evidence="4">J domain-containing protein required for chloroplast accumulation response 1</fullName>
    </recommendedName>
</protein>
<gene>
    <name evidence="2" type="ORF">HS088_TW11G00832</name>
</gene>
<keyword evidence="3" id="KW-1185">Reference proteome</keyword>
<dbReference type="GO" id="GO:0030276">
    <property type="term" value="F:clathrin binding"/>
    <property type="evidence" value="ECO:0007669"/>
    <property type="project" value="TreeGrafter"/>
</dbReference>
<dbReference type="GO" id="GO:0005737">
    <property type="term" value="C:cytoplasm"/>
    <property type="evidence" value="ECO:0007669"/>
    <property type="project" value="TreeGrafter"/>
</dbReference>
<dbReference type="AlphaFoldDB" id="A0A7J7D328"/>
<dbReference type="GO" id="GO:0031982">
    <property type="term" value="C:vesicle"/>
    <property type="evidence" value="ECO:0007669"/>
    <property type="project" value="TreeGrafter"/>
</dbReference>
<reference evidence="2 3" key="1">
    <citation type="journal article" date="2020" name="Nat. Commun.">
        <title>Genome of Tripterygium wilfordii and identification of cytochrome P450 involved in triptolide biosynthesis.</title>
        <authorList>
            <person name="Tu L."/>
            <person name="Su P."/>
            <person name="Zhang Z."/>
            <person name="Gao L."/>
            <person name="Wang J."/>
            <person name="Hu T."/>
            <person name="Zhou J."/>
            <person name="Zhang Y."/>
            <person name="Zhao Y."/>
            <person name="Liu Y."/>
            <person name="Song Y."/>
            <person name="Tong Y."/>
            <person name="Lu Y."/>
            <person name="Yang J."/>
            <person name="Xu C."/>
            <person name="Jia M."/>
            <person name="Peters R.J."/>
            <person name="Huang L."/>
            <person name="Gao W."/>
        </authorList>
    </citation>
    <scope>NUCLEOTIDE SEQUENCE [LARGE SCALE GENOMIC DNA]</scope>
    <source>
        <strain evidence="3">cv. XIE 37</strain>
        <tissue evidence="2">Leaf</tissue>
    </source>
</reference>
<feature type="compositionally biased region" description="Polar residues" evidence="1">
    <location>
        <begin position="491"/>
        <end position="502"/>
    </location>
</feature>
<feature type="compositionally biased region" description="Basic and acidic residues" evidence="1">
    <location>
        <begin position="294"/>
        <end position="303"/>
    </location>
</feature>
<dbReference type="InParanoid" id="A0A7J7D328"/>
<dbReference type="EMBL" id="JAAARO010000011">
    <property type="protein sequence ID" value="KAF5740754.1"/>
    <property type="molecule type" value="Genomic_DNA"/>
</dbReference>
<feature type="compositionally biased region" description="Polar residues" evidence="1">
    <location>
        <begin position="304"/>
        <end position="315"/>
    </location>
</feature>
<evidence type="ECO:0000313" key="2">
    <source>
        <dbReference type="EMBL" id="KAF5740754.1"/>
    </source>
</evidence>
<comment type="caution">
    <text evidence="2">The sequence shown here is derived from an EMBL/GenBank/DDBJ whole genome shotgun (WGS) entry which is preliminary data.</text>
</comment>
<feature type="region of interest" description="Disordered" evidence="1">
    <location>
        <begin position="104"/>
        <end position="141"/>
    </location>
</feature>
<name>A0A7J7D328_TRIWF</name>
<dbReference type="SUPFAM" id="SSF46565">
    <property type="entry name" value="Chaperone J-domain"/>
    <property type="match status" value="1"/>
</dbReference>
<dbReference type="Proteomes" id="UP000593562">
    <property type="component" value="Unassembled WGS sequence"/>
</dbReference>
<evidence type="ECO:0000313" key="3">
    <source>
        <dbReference type="Proteomes" id="UP000593562"/>
    </source>
</evidence>
<feature type="region of interest" description="Disordered" evidence="1">
    <location>
        <begin position="491"/>
        <end position="514"/>
    </location>
</feature>
<dbReference type="PANTHER" id="PTHR23172:SF64">
    <property type="entry name" value="J DOMAIN-CONTAINING PROTEIN REQUIRED FOR CHLOROPLAST ACCUMULATION RESPONSE 1"/>
    <property type="match status" value="1"/>
</dbReference>
<accession>A0A7J7D328</accession>
<feature type="compositionally biased region" description="Low complexity" evidence="1">
    <location>
        <begin position="15"/>
        <end position="33"/>
    </location>
</feature>
<dbReference type="InterPro" id="IPR036869">
    <property type="entry name" value="J_dom_sf"/>
</dbReference>
<dbReference type="FunCoup" id="A0A7J7D328">
    <property type="interactions" value="633"/>
</dbReference>
<evidence type="ECO:0008006" key="4">
    <source>
        <dbReference type="Google" id="ProtNLM"/>
    </source>
</evidence>
<organism evidence="2 3">
    <name type="scientific">Tripterygium wilfordii</name>
    <name type="common">Thunder God vine</name>
    <dbReference type="NCBI Taxonomy" id="458696"/>
    <lineage>
        <taxon>Eukaryota</taxon>
        <taxon>Viridiplantae</taxon>
        <taxon>Streptophyta</taxon>
        <taxon>Embryophyta</taxon>
        <taxon>Tracheophyta</taxon>
        <taxon>Spermatophyta</taxon>
        <taxon>Magnoliopsida</taxon>
        <taxon>eudicotyledons</taxon>
        <taxon>Gunneridae</taxon>
        <taxon>Pentapetalae</taxon>
        <taxon>rosids</taxon>
        <taxon>fabids</taxon>
        <taxon>Celastrales</taxon>
        <taxon>Celastraceae</taxon>
        <taxon>Tripterygium</taxon>
    </lineage>
</organism>
<sequence length="695" mass="75458">MERFSAREGVLLGYSSQRSLGSTSASSSSSHGNSDVDFADVFGGPPRRSSIHEMRCSLSESTDSRASSSQNPWTGLMEKPVFGEEVSSRRRHTSHDFFDDIFKGGGCSSSPRKNERDPIFSVPGSRALSPNQPLPPNAEPLSSSLPAQFSLPAKLLKGTELPTYSLGTLNDQRNKDGASIGINHYPYSPLSRSSSQTDRVAGELRNHVQAVSKNLCPKSLELSNLTTLDVLEEVGNSKMDSGTSDTLTNGSQFHFFIYKWVSKGMPIAMLLRGRNSSRLKETGKIVRCSSLKQTAREGLERDSPTATPNDTSSGIQLDKENVTLFDGITPGRLEGTQTETLSTHQIIGENIPANNNACAAAEKRKSQSLFEMDLHIEPEQDTSVFKKEAPKTELNTLDSLLCNDNDGQGNDKMAAKNSAKEQKSKTTKNISALIPSIVEKQNRGKPEPDTAEAGKDSLLDTSTTLEGSPGTKKIKGKVKKFVKIFNQDSLSKSKPDVNSQGHSYRRKDRDTSTKEDVLIPTTKAAAKNMHVANVNQKKSPEAVTKMEESSMQTEKQDYHVQPKNYTPGGTSTGQINRPASTQTSISGGLEAIGGDADELFSGNFLVIDSKILQWSSGKDGNIRSLLSTLQYVLWAGSGWRPVPLVDIIEGNAVKRSYQKALLCLHPDKLQQKGASSQQKKGIGVIDADYGVTPGR</sequence>
<dbReference type="GO" id="GO:0072583">
    <property type="term" value="P:clathrin-dependent endocytosis"/>
    <property type="evidence" value="ECO:0007669"/>
    <property type="project" value="TreeGrafter"/>
</dbReference>
<feature type="region of interest" description="Disordered" evidence="1">
    <location>
        <begin position="293"/>
        <end position="315"/>
    </location>
</feature>
<feature type="compositionally biased region" description="Polar residues" evidence="1">
    <location>
        <begin position="58"/>
        <end position="73"/>
    </location>
</feature>
<feature type="compositionally biased region" description="Basic and acidic residues" evidence="1">
    <location>
        <begin position="440"/>
        <end position="458"/>
    </location>
</feature>
<proteinExistence type="predicted"/>
<dbReference type="PANTHER" id="PTHR23172">
    <property type="entry name" value="AUXILIN/CYCLIN G-ASSOCIATED KINASE-RELATED"/>
    <property type="match status" value="1"/>
</dbReference>